<keyword evidence="3" id="KW-1185">Reference proteome</keyword>
<organism evidence="2 3">
    <name type="scientific">Saxophila tyrrhenica</name>
    <dbReference type="NCBI Taxonomy" id="1690608"/>
    <lineage>
        <taxon>Eukaryota</taxon>
        <taxon>Fungi</taxon>
        <taxon>Dikarya</taxon>
        <taxon>Ascomycota</taxon>
        <taxon>Pezizomycotina</taxon>
        <taxon>Dothideomycetes</taxon>
        <taxon>Dothideomycetidae</taxon>
        <taxon>Mycosphaerellales</taxon>
        <taxon>Extremaceae</taxon>
        <taxon>Saxophila</taxon>
    </lineage>
</organism>
<dbReference type="AlphaFoldDB" id="A0AAV9PLC3"/>
<evidence type="ECO:0000313" key="2">
    <source>
        <dbReference type="EMBL" id="KAK5173650.1"/>
    </source>
</evidence>
<accession>A0AAV9PLC3</accession>
<dbReference type="EMBL" id="JAVRRT010000003">
    <property type="protein sequence ID" value="KAK5173650.1"/>
    <property type="molecule type" value="Genomic_DNA"/>
</dbReference>
<dbReference type="GeneID" id="89923678"/>
<proteinExistence type="predicted"/>
<feature type="region of interest" description="Disordered" evidence="1">
    <location>
        <begin position="170"/>
        <end position="189"/>
    </location>
</feature>
<gene>
    <name evidence="2" type="ORF">LTR77_002331</name>
</gene>
<feature type="compositionally biased region" description="Polar residues" evidence="1">
    <location>
        <begin position="170"/>
        <end position="188"/>
    </location>
</feature>
<evidence type="ECO:0000313" key="3">
    <source>
        <dbReference type="Proteomes" id="UP001337655"/>
    </source>
</evidence>
<comment type="caution">
    <text evidence="2">The sequence shown here is derived from an EMBL/GenBank/DDBJ whole genome shotgun (WGS) entry which is preliminary data.</text>
</comment>
<evidence type="ECO:0000256" key="1">
    <source>
        <dbReference type="SAM" id="MobiDB-lite"/>
    </source>
</evidence>
<sequence>MEVVAAVASIGGLASLGIQLMECASKLANFYGQVEKAPRTLKRISHGLRMFAMLLKRIEGISACHDGEDAATLAEFIELCKEAAQEIVEITDKLQSIMQKNHAFGRVLSAFKLLEVNQLCTELEHWKSSLVLAFDVLKYETQAQIMGATHDTTLQIRLLLTRRDHQDGATLTGSSKTVQAGSAVQQAADTGDRVVEIGEYGEALPLHPHRRRPRRRQAKTRSFRIPSWFSNRVWHLSVAHSQGRWEVNLQTWNYLPESSPALTYVESGDAESLRRMLQAGLASPYDVYGRLTMIQVGVS</sequence>
<dbReference type="RefSeq" id="XP_064662345.1">
    <property type="nucleotide sequence ID" value="XM_064799590.1"/>
</dbReference>
<protein>
    <recommendedName>
        <fullName evidence="4">Fungal N-terminal domain-containing protein</fullName>
    </recommendedName>
</protein>
<reference evidence="2 3" key="1">
    <citation type="submission" date="2023-08" db="EMBL/GenBank/DDBJ databases">
        <title>Black Yeasts Isolated from many extreme environments.</title>
        <authorList>
            <person name="Coleine C."/>
            <person name="Stajich J.E."/>
            <person name="Selbmann L."/>
        </authorList>
    </citation>
    <scope>NUCLEOTIDE SEQUENCE [LARGE SCALE GENOMIC DNA]</scope>
    <source>
        <strain evidence="2 3">CCFEE 5935</strain>
    </source>
</reference>
<evidence type="ECO:0008006" key="4">
    <source>
        <dbReference type="Google" id="ProtNLM"/>
    </source>
</evidence>
<name>A0AAV9PLC3_9PEZI</name>
<dbReference type="Proteomes" id="UP001337655">
    <property type="component" value="Unassembled WGS sequence"/>
</dbReference>